<keyword evidence="2" id="KW-0690">Ribosome biogenesis</keyword>
<dbReference type="AlphaFoldDB" id="A0A382EUR1"/>
<dbReference type="InterPro" id="IPR036976">
    <property type="entry name" value="RimM_N_sf"/>
</dbReference>
<evidence type="ECO:0000313" key="8">
    <source>
        <dbReference type="EMBL" id="SVB54516.1"/>
    </source>
</evidence>
<keyword evidence="3" id="KW-0698">rRNA processing</keyword>
<dbReference type="PANTHER" id="PTHR33692">
    <property type="entry name" value="RIBOSOME MATURATION FACTOR RIMM"/>
    <property type="match status" value="1"/>
</dbReference>
<reference evidence="8" key="1">
    <citation type="submission" date="2018-05" db="EMBL/GenBank/DDBJ databases">
        <authorList>
            <person name="Lanie J.A."/>
            <person name="Ng W.-L."/>
            <person name="Kazmierczak K.M."/>
            <person name="Andrzejewski T.M."/>
            <person name="Davidsen T.M."/>
            <person name="Wayne K.J."/>
            <person name="Tettelin H."/>
            <person name="Glass J.I."/>
            <person name="Rusch D."/>
            <person name="Podicherti R."/>
            <person name="Tsui H.-C.T."/>
            <person name="Winkler M.E."/>
        </authorList>
    </citation>
    <scope>NUCLEOTIDE SEQUENCE</scope>
</reference>
<keyword evidence="1" id="KW-0963">Cytoplasm</keyword>
<feature type="domain" description="Ribosome maturation factor RimM PRC barrel" evidence="7">
    <location>
        <begin position="72"/>
        <end position="137"/>
    </location>
</feature>
<dbReference type="PANTHER" id="PTHR33692:SF1">
    <property type="entry name" value="RIBOSOME MATURATION FACTOR RIMM"/>
    <property type="match status" value="1"/>
</dbReference>
<feature type="domain" description="RimM N-terminal" evidence="6">
    <location>
        <begin position="4"/>
        <end position="59"/>
    </location>
</feature>
<evidence type="ECO:0000256" key="1">
    <source>
        <dbReference type="ARBA" id="ARBA00022490"/>
    </source>
</evidence>
<dbReference type="Gene3D" id="2.30.30.240">
    <property type="entry name" value="PRC-barrel domain"/>
    <property type="match status" value="1"/>
</dbReference>
<dbReference type="SUPFAM" id="SSF50346">
    <property type="entry name" value="PRC-barrel domain"/>
    <property type="match status" value="1"/>
</dbReference>
<evidence type="ECO:0000256" key="5">
    <source>
        <dbReference type="SAM" id="MobiDB-lite"/>
    </source>
</evidence>
<feature type="region of interest" description="Disordered" evidence="5">
    <location>
        <begin position="139"/>
        <end position="160"/>
    </location>
</feature>
<dbReference type="Pfam" id="PF24986">
    <property type="entry name" value="PRC_RimM"/>
    <property type="match status" value="1"/>
</dbReference>
<keyword evidence="4" id="KW-0143">Chaperone</keyword>
<dbReference type="InterPro" id="IPR002676">
    <property type="entry name" value="RimM_N"/>
</dbReference>
<dbReference type="InterPro" id="IPR009000">
    <property type="entry name" value="Transl_B-barrel_sf"/>
</dbReference>
<dbReference type="HAMAP" id="MF_00014">
    <property type="entry name" value="Ribosome_mat_RimM"/>
    <property type="match status" value="1"/>
</dbReference>
<dbReference type="SUPFAM" id="SSF50447">
    <property type="entry name" value="Translation proteins"/>
    <property type="match status" value="1"/>
</dbReference>
<dbReference type="Gene3D" id="2.40.30.60">
    <property type="entry name" value="RimM"/>
    <property type="match status" value="1"/>
</dbReference>
<evidence type="ECO:0000256" key="4">
    <source>
        <dbReference type="ARBA" id="ARBA00023186"/>
    </source>
</evidence>
<dbReference type="InterPro" id="IPR056792">
    <property type="entry name" value="PRC_RimM"/>
</dbReference>
<evidence type="ECO:0000256" key="3">
    <source>
        <dbReference type="ARBA" id="ARBA00022552"/>
    </source>
</evidence>
<gene>
    <name evidence="8" type="ORF">METZ01_LOCUS207370</name>
</gene>
<accession>A0A382EUR1</accession>
<dbReference type="GO" id="GO:0006364">
    <property type="term" value="P:rRNA processing"/>
    <property type="evidence" value="ECO:0007669"/>
    <property type="project" value="UniProtKB-KW"/>
</dbReference>
<dbReference type="InterPro" id="IPR011961">
    <property type="entry name" value="RimM"/>
</dbReference>
<name>A0A382EUR1_9ZZZZ</name>
<dbReference type="NCBIfam" id="TIGR02273">
    <property type="entry name" value="16S_RimM"/>
    <property type="match status" value="1"/>
</dbReference>
<dbReference type="EMBL" id="UINC01046462">
    <property type="protein sequence ID" value="SVB54516.1"/>
    <property type="molecule type" value="Genomic_DNA"/>
</dbReference>
<dbReference type="GO" id="GO:0005840">
    <property type="term" value="C:ribosome"/>
    <property type="evidence" value="ECO:0007669"/>
    <property type="project" value="InterPro"/>
</dbReference>
<evidence type="ECO:0000259" key="6">
    <source>
        <dbReference type="Pfam" id="PF01782"/>
    </source>
</evidence>
<evidence type="ECO:0000256" key="2">
    <source>
        <dbReference type="ARBA" id="ARBA00022517"/>
    </source>
</evidence>
<sequence>MNVSDIAAYGPLQIEGGGANLQLTVRGVSRGAVLAEIDGIDRREAAEALQGTRLYVARAALPDTEEDEYYHADLIGLRARTVSGVHYGVVRGIYDYGAGDVIEMDRDNDASIVFPFTREIVPDIDLAAGWLVVDPPAETDAGNAGITENSEAENSEPELA</sequence>
<evidence type="ECO:0000259" key="7">
    <source>
        <dbReference type="Pfam" id="PF24986"/>
    </source>
</evidence>
<protein>
    <recommendedName>
        <fullName evidence="9">Ribosome maturation factor RimM</fullName>
    </recommendedName>
</protein>
<dbReference type="GO" id="GO:0043022">
    <property type="term" value="F:ribosome binding"/>
    <property type="evidence" value="ECO:0007669"/>
    <property type="project" value="InterPro"/>
</dbReference>
<dbReference type="InterPro" id="IPR011033">
    <property type="entry name" value="PRC_barrel-like_sf"/>
</dbReference>
<organism evidence="8">
    <name type="scientific">marine metagenome</name>
    <dbReference type="NCBI Taxonomy" id="408172"/>
    <lineage>
        <taxon>unclassified sequences</taxon>
        <taxon>metagenomes</taxon>
        <taxon>ecological metagenomes</taxon>
    </lineage>
</organism>
<feature type="compositionally biased region" description="Acidic residues" evidence="5">
    <location>
        <begin position="150"/>
        <end position="160"/>
    </location>
</feature>
<proteinExistence type="inferred from homology"/>
<evidence type="ECO:0008006" key="9">
    <source>
        <dbReference type="Google" id="ProtNLM"/>
    </source>
</evidence>
<dbReference type="Pfam" id="PF01782">
    <property type="entry name" value="RimM"/>
    <property type="match status" value="1"/>
</dbReference>